<organism evidence="4 5">
    <name type="scientific">Paracidovorax wautersii</name>
    <dbReference type="NCBI Taxonomy" id="1177982"/>
    <lineage>
        <taxon>Bacteria</taxon>
        <taxon>Pseudomonadati</taxon>
        <taxon>Pseudomonadota</taxon>
        <taxon>Betaproteobacteria</taxon>
        <taxon>Burkholderiales</taxon>
        <taxon>Comamonadaceae</taxon>
        <taxon>Paracidovorax</taxon>
    </lineage>
</organism>
<dbReference type="InterPro" id="IPR001638">
    <property type="entry name" value="Solute-binding_3/MltF_N"/>
</dbReference>
<dbReference type="PANTHER" id="PTHR35936">
    <property type="entry name" value="MEMBRANE-BOUND LYTIC MUREIN TRANSGLYCOSYLASE F"/>
    <property type="match status" value="1"/>
</dbReference>
<dbReference type="Pfam" id="PF00497">
    <property type="entry name" value="SBP_bac_3"/>
    <property type="match status" value="1"/>
</dbReference>
<dbReference type="AlphaFoldDB" id="A0A7V8JNU2"/>
<dbReference type="InterPro" id="IPR006311">
    <property type="entry name" value="TAT_signal"/>
</dbReference>
<evidence type="ECO:0000256" key="1">
    <source>
        <dbReference type="ARBA" id="ARBA00022729"/>
    </source>
</evidence>
<sequence length="285" mass="30935">MRFLSRFAATRRAFVAGVAGLAALASLLGASPVQAQTLQKIKQTGELHIGVAAGDPWYYRDPATGQWSGVGVLIGQQIAKNIGVKLVPVETTWANSVAALQSGQIDAMFVLDATEERKRAVDFPASPLLWYAQGVLAKDGLVVKNWEDLNKPDIRIGVALGTAPDRDATKRLPNAKIERFTNADETIAAFNAGRVDAIVFYHAVLTIAYSKIRKGSVQIPQPTVAMPTSAGVRKEQDPAFRDLLDAQFKQLYESGQTQALYSQYLRTKGLDPDKQPGVTKEALEK</sequence>
<feature type="signal peptide" evidence="2">
    <location>
        <begin position="1"/>
        <end position="35"/>
    </location>
</feature>
<dbReference type="Gene3D" id="3.40.190.10">
    <property type="entry name" value="Periplasmic binding protein-like II"/>
    <property type="match status" value="2"/>
</dbReference>
<reference evidence="5" key="1">
    <citation type="journal article" date="2020" name="MBio">
        <title>Horizontal gene transfer to a defensive symbiont with a reduced genome amongst a multipartite beetle microbiome.</title>
        <authorList>
            <person name="Waterworth S.C."/>
            <person name="Florez L.V."/>
            <person name="Rees E.R."/>
            <person name="Hertweck C."/>
            <person name="Kaltenpoth M."/>
            <person name="Kwan J.C."/>
        </authorList>
    </citation>
    <scope>NUCLEOTIDE SEQUENCE [LARGE SCALE GENOMIC DNA]</scope>
</reference>
<dbReference type="Proteomes" id="UP000461670">
    <property type="component" value="Unassembled WGS sequence"/>
</dbReference>
<protein>
    <submittedName>
        <fullName evidence="4">ABC transporter glutamine-binding protein GlnH</fullName>
    </submittedName>
</protein>
<evidence type="ECO:0000259" key="3">
    <source>
        <dbReference type="SMART" id="SM00062"/>
    </source>
</evidence>
<evidence type="ECO:0000256" key="2">
    <source>
        <dbReference type="SAM" id="SignalP"/>
    </source>
</evidence>
<keyword evidence="1 2" id="KW-0732">Signal</keyword>
<dbReference type="PROSITE" id="PS51318">
    <property type="entry name" value="TAT"/>
    <property type="match status" value="1"/>
</dbReference>
<accession>A0A7V8JNU2</accession>
<evidence type="ECO:0000313" key="5">
    <source>
        <dbReference type="Proteomes" id="UP000461670"/>
    </source>
</evidence>
<dbReference type="SUPFAM" id="SSF53850">
    <property type="entry name" value="Periplasmic binding protein-like II"/>
    <property type="match status" value="1"/>
</dbReference>
<dbReference type="PANTHER" id="PTHR35936:SF17">
    <property type="entry name" value="ARGININE-BINDING EXTRACELLULAR PROTEIN ARTP"/>
    <property type="match status" value="1"/>
</dbReference>
<feature type="domain" description="Solute-binding protein family 3/N-terminal" evidence="3">
    <location>
        <begin position="46"/>
        <end position="268"/>
    </location>
</feature>
<proteinExistence type="predicted"/>
<dbReference type="SMART" id="SM00062">
    <property type="entry name" value="PBPb"/>
    <property type="match status" value="1"/>
</dbReference>
<dbReference type="EMBL" id="WNDQ01000076">
    <property type="protein sequence ID" value="KAF1018732.1"/>
    <property type="molecule type" value="Genomic_DNA"/>
</dbReference>
<name>A0A7V8JNU2_9BURK</name>
<evidence type="ECO:0000313" key="4">
    <source>
        <dbReference type="EMBL" id="KAF1018732.1"/>
    </source>
</evidence>
<comment type="caution">
    <text evidence="4">The sequence shown here is derived from an EMBL/GenBank/DDBJ whole genome shotgun (WGS) entry which is preliminary data.</text>
</comment>
<feature type="chain" id="PRO_5030909170" evidence="2">
    <location>
        <begin position="36"/>
        <end position="285"/>
    </location>
</feature>
<gene>
    <name evidence="4" type="primary">glnH_7</name>
    <name evidence="4" type="ORF">GAK30_03534</name>
</gene>